<dbReference type="GO" id="GO:0016757">
    <property type="term" value="F:glycosyltransferase activity"/>
    <property type="evidence" value="ECO:0007669"/>
    <property type="project" value="UniProtKB-KW"/>
</dbReference>
<dbReference type="InterPro" id="IPR050194">
    <property type="entry name" value="Glycosyltransferase_grp1"/>
</dbReference>
<dbReference type="Pfam" id="PF00534">
    <property type="entry name" value="Glycos_transf_1"/>
    <property type="match status" value="1"/>
</dbReference>
<evidence type="ECO:0000259" key="1">
    <source>
        <dbReference type="Pfam" id="PF00534"/>
    </source>
</evidence>
<name>A0ABZ1C1C6_9FIRM</name>
<dbReference type="SUPFAM" id="SSF53756">
    <property type="entry name" value="UDP-Glycosyltransferase/glycogen phosphorylase"/>
    <property type="match status" value="1"/>
</dbReference>
<dbReference type="InterPro" id="IPR001296">
    <property type="entry name" value="Glyco_trans_1"/>
</dbReference>
<keyword evidence="3" id="KW-1185">Reference proteome</keyword>
<dbReference type="PANTHER" id="PTHR45947">
    <property type="entry name" value="SULFOQUINOVOSYL TRANSFERASE SQD2"/>
    <property type="match status" value="1"/>
</dbReference>
<feature type="domain" description="Glycosyl transferase family 1" evidence="1">
    <location>
        <begin position="219"/>
        <end position="352"/>
    </location>
</feature>
<dbReference type="PANTHER" id="PTHR45947:SF3">
    <property type="entry name" value="SULFOQUINOVOSYL TRANSFERASE SQD2"/>
    <property type="match status" value="1"/>
</dbReference>
<protein>
    <submittedName>
        <fullName evidence="2">Glycosyltransferase</fullName>
        <ecNumber evidence="2">2.4.-.-</ecNumber>
    </submittedName>
</protein>
<evidence type="ECO:0000313" key="2">
    <source>
        <dbReference type="EMBL" id="WRP18665.1"/>
    </source>
</evidence>
<sequence length="394" mass="43321">MPGGVEGIGRVALVHDWLVTRGGAERVLEALVELLGYPPIYTLLHRPEAFVGSPIACCRIHTSWLQRLPGATRHHPWLLPLMPSAVEQWDLSAYDVVVSSSHAVAKGVLTRSGQVHVSYVHTPVRYAWDLYPQYMASPSLTKGPGASVRRLVAAGVLHYLRLWDLASAARPDVLVANSHHVARRIWKTYRRKARVIYPPVDVSRFQAPQGTAGRRGSNDRAYYVTHGRLVDYKRVDLIVRALTEIGRPLLVIGDGPERRRLEAMAGPQVHFAGWLDDAAVVERLRGARAYVFAAEEDFGMAPVEAQAAGLPVIAFGRGGASETVIDGQTGVLFFEQSVPALVDAVRRFEAGEAAFEASRIAGHARQFAGERFEREFAALLRAAVSGANRRRRPV</sequence>
<keyword evidence="2" id="KW-0808">Transferase</keyword>
<evidence type="ECO:0000313" key="3">
    <source>
        <dbReference type="Proteomes" id="UP001332192"/>
    </source>
</evidence>
<dbReference type="EMBL" id="CP141615">
    <property type="protein sequence ID" value="WRP18665.1"/>
    <property type="molecule type" value="Genomic_DNA"/>
</dbReference>
<dbReference type="EC" id="2.4.-.-" evidence="2"/>
<proteinExistence type="predicted"/>
<dbReference type="Proteomes" id="UP001332192">
    <property type="component" value="Chromosome"/>
</dbReference>
<reference evidence="2 3" key="1">
    <citation type="journal article" date="2024" name="Front. Microbiol.">
        <title>Novel thermophilic genera Geochorda gen. nov. and Carboxydochorda gen. nov. from the deep terrestrial subsurface reveal the ecophysiological diversity in the class Limnochordia.</title>
        <authorList>
            <person name="Karnachuk O.V."/>
            <person name="Lukina A.P."/>
            <person name="Avakyan M.R."/>
            <person name="Kadnikov V.V."/>
            <person name="Begmatov S."/>
            <person name="Beletsky A.V."/>
            <person name="Vlasova K.G."/>
            <person name="Novikov A.A."/>
            <person name="Shcherbakova V.A."/>
            <person name="Mardanov A.V."/>
            <person name="Ravin N.V."/>
        </authorList>
    </citation>
    <scope>NUCLEOTIDE SEQUENCE [LARGE SCALE GENOMIC DNA]</scope>
    <source>
        <strain evidence="2 3">L945</strain>
    </source>
</reference>
<dbReference type="Gene3D" id="3.40.50.2000">
    <property type="entry name" value="Glycogen Phosphorylase B"/>
    <property type="match status" value="2"/>
</dbReference>
<dbReference type="RefSeq" id="WP_324717938.1">
    <property type="nucleotide sequence ID" value="NZ_CP141615.1"/>
</dbReference>
<keyword evidence="2" id="KW-0328">Glycosyltransferase</keyword>
<gene>
    <name evidence="2" type="ORF">U7230_06605</name>
</gene>
<accession>A0ABZ1C1C6</accession>
<organism evidence="2 3">
    <name type="scientific">Carboxydichorda subterranea</name>
    <dbReference type="NCBI Taxonomy" id="3109565"/>
    <lineage>
        <taxon>Bacteria</taxon>
        <taxon>Bacillati</taxon>
        <taxon>Bacillota</taxon>
        <taxon>Limnochordia</taxon>
        <taxon>Limnochordales</taxon>
        <taxon>Geochordaceae</taxon>
        <taxon>Carboxydichorda</taxon>
    </lineage>
</organism>